<dbReference type="GO" id="GO:0045454">
    <property type="term" value="P:cell redox homeostasis"/>
    <property type="evidence" value="ECO:0007669"/>
    <property type="project" value="TreeGrafter"/>
</dbReference>
<dbReference type="InterPro" id="IPR022910">
    <property type="entry name" value="Thiol_diS_interchange_DbsD"/>
</dbReference>
<dbReference type="EMBL" id="CP044205">
    <property type="protein sequence ID" value="QFY43718.1"/>
    <property type="molecule type" value="Genomic_DNA"/>
</dbReference>
<dbReference type="PROSITE" id="PS00194">
    <property type="entry name" value="THIOREDOXIN_1"/>
    <property type="match status" value="1"/>
</dbReference>
<evidence type="ECO:0000256" key="11">
    <source>
        <dbReference type="ARBA" id="ARBA00023002"/>
    </source>
</evidence>
<accession>A0A5Q0BNN7</accession>
<dbReference type="InterPro" id="IPR035671">
    <property type="entry name" value="DsbD_gamma"/>
</dbReference>
<dbReference type="OrthoDB" id="9811036at2"/>
<evidence type="ECO:0000256" key="6">
    <source>
        <dbReference type="ARBA" id="ARBA00022692"/>
    </source>
</evidence>
<dbReference type="CDD" id="cd02953">
    <property type="entry name" value="DsbDgamma"/>
    <property type="match status" value="1"/>
</dbReference>
<evidence type="ECO:0000256" key="16">
    <source>
        <dbReference type="ARBA" id="ARBA00047388"/>
    </source>
</evidence>
<comment type="function">
    <text evidence="18">Required to facilitate the formation of correct disulfide bonds in some periplasmic proteins and for the assembly of the periplasmic c-type cytochromes. Acts by transferring electrons from cytoplasmic thioredoxin to the periplasm. This transfer involves a cascade of disulfide bond formation and reduction steps.</text>
</comment>
<dbReference type="InterPro" id="IPR013766">
    <property type="entry name" value="Thioredoxin_domain"/>
</dbReference>
<dbReference type="PANTHER" id="PTHR32234:SF0">
    <property type="entry name" value="THIOL:DISULFIDE INTERCHANGE PROTEIN DSBD"/>
    <property type="match status" value="1"/>
</dbReference>
<evidence type="ECO:0000256" key="14">
    <source>
        <dbReference type="ARBA" id="ARBA00023157"/>
    </source>
</evidence>
<proteinExistence type="inferred from homology"/>
<evidence type="ECO:0000256" key="2">
    <source>
        <dbReference type="ARBA" id="ARBA00007241"/>
    </source>
</evidence>
<keyword evidence="15 18" id="KW-0676">Redox-active center</keyword>
<dbReference type="EC" id="1.8.1.8" evidence="18"/>
<keyword evidence="14 18" id="KW-1015">Disulfide bond</keyword>
<feature type="chain" id="PRO_5029081440" description="Thiol:disulfide interchange protein DsbD" evidence="18">
    <location>
        <begin position="26"/>
        <end position="602"/>
    </location>
</feature>
<evidence type="ECO:0000256" key="8">
    <source>
        <dbReference type="ARBA" id="ARBA00022748"/>
    </source>
</evidence>
<keyword evidence="7 18" id="KW-0732">Signal</keyword>
<keyword evidence="4 18" id="KW-1003">Cell membrane</keyword>
<dbReference type="AlphaFoldDB" id="A0A5Q0BNN7"/>
<sequence length="602" mass="64308" precursor="true">MPNIYYLLRICLISSLSAVCAAAYAANDSFLSADQAFRFSSEIKSSENVRLNWKIADGYHLYRDRFKFSLAENSAPLVELLPVELPKGVELQGSLGAREAYYHQLSIDLHFRKFGNDSGPVYLKLRFQGCADQGLCYPPIEKNLTLRLSEATGPAVSPPATVSSAVQQSEQDRIAATLQGGSPGWVILSFFGFGLLMAFTPCIFPMIPILSGIIVGQGADINTSRALLLSASYVLAAALTYTVFGVLAGLFGGNLQALFQTPWIIISFSGLFVLLALSMFGFYELQIPSCIQQRITALSGRQHGGTLFSAAAMGALSALIVGPCMAAPLAGALIYIGQSGDALLGGLALFTMGLGMGAPLMLVGASAGALLPRAGAWMVAIKSVFGLVMLGVAIWMLQRVISASFALLLWGTLALIAAVFLGGLDETQQGSGAWNRLSKGMGIITLVYGVALLTGAAAGNDDPLHPLKGFAVTENRQYETAAILFRKLNTPVALDAELEAARQSGQPILLDFYADWCVSCREMEHNTFANARVQAELTAYRLLQADVTANDDNAKALLTRYALSGPPATLFFDRNGVEHKENRLVGYMGPKNFLTHLGGSSR</sequence>
<feature type="domain" description="Thioredoxin" evidence="19">
    <location>
        <begin position="461"/>
        <end position="602"/>
    </location>
</feature>
<dbReference type="SUPFAM" id="SSF74863">
    <property type="entry name" value="Thiol:disulfide interchange protein DsbD, N-terminal domain (DsbD-alpha)"/>
    <property type="match status" value="1"/>
</dbReference>
<dbReference type="GO" id="GO:0009055">
    <property type="term" value="F:electron transfer activity"/>
    <property type="evidence" value="ECO:0007669"/>
    <property type="project" value="UniProtKB-UniRule"/>
</dbReference>
<evidence type="ECO:0000256" key="1">
    <source>
        <dbReference type="ARBA" id="ARBA00004429"/>
    </source>
</evidence>
<feature type="disulfide bond" description="Redox-active" evidence="18">
    <location>
        <begin position="130"/>
        <end position="136"/>
    </location>
</feature>
<feature type="transmembrane region" description="Helical" evidence="18">
    <location>
        <begin position="185"/>
        <end position="215"/>
    </location>
</feature>
<comment type="catalytic activity">
    <reaction evidence="16 18">
        <text>[protein]-dithiol + NAD(+) = [protein]-disulfide + NADH + H(+)</text>
        <dbReference type="Rhea" id="RHEA:18749"/>
        <dbReference type="Rhea" id="RHEA-COMP:10593"/>
        <dbReference type="Rhea" id="RHEA-COMP:10594"/>
        <dbReference type="ChEBI" id="CHEBI:15378"/>
        <dbReference type="ChEBI" id="CHEBI:29950"/>
        <dbReference type="ChEBI" id="CHEBI:50058"/>
        <dbReference type="ChEBI" id="CHEBI:57540"/>
        <dbReference type="ChEBI" id="CHEBI:57945"/>
        <dbReference type="EC" id="1.8.1.8"/>
    </reaction>
</comment>
<evidence type="ECO:0000313" key="20">
    <source>
        <dbReference type="EMBL" id="QFY43718.1"/>
    </source>
</evidence>
<dbReference type="GO" id="GO:0005886">
    <property type="term" value="C:plasma membrane"/>
    <property type="evidence" value="ECO:0007669"/>
    <property type="project" value="UniProtKB-SubCell"/>
</dbReference>
<evidence type="ECO:0000256" key="3">
    <source>
        <dbReference type="ARBA" id="ARBA00022448"/>
    </source>
</evidence>
<evidence type="ECO:0000256" key="10">
    <source>
        <dbReference type="ARBA" id="ARBA00022989"/>
    </source>
</evidence>
<dbReference type="HAMAP" id="MF_00399">
    <property type="entry name" value="DbsD"/>
    <property type="match status" value="1"/>
</dbReference>
<feature type="transmembrane region" description="Helical" evidence="18">
    <location>
        <begin position="375"/>
        <end position="397"/>
    </location>
</feature>
<dbReference type="Gene3D" id="2.60.40.1250">
    <property type="entry name" value="Thiol:disulfide interchange protein DsbD, N-terminal domain"/>
    <property type="match status" value="1"/>
</dbReference>
<gene>
    <name evidence="18 20" type="primary">dsbD</name>
    <name evidence="20" type="ORF">F6R98_14690</name>
</gene>
<dbReference type="GO" id="GO:0017004">
    <property type="term" value="P:cytochrome complex assembly"/>
    <property type="evidence" value="ECO:0007669"/>
    <property type="project" value="UniProtKB-UniRule"/>
</dbReference>
<comment type="subcellular location">
    <subcellularLocation>
        <location evidence="1 18">Cell inner membrane</location>
        <topology evidence="1 18">Multi-pass membrane protein</topology>
    </subcellularLocation>
</comment>
<evidence type="ECO:0000256" key="5">
    <source>
        <dbReference type="ARBA" id="ARBA00022519"/>
    </source>
</evidence>
<feature type="transmembrane region" description="Helical" evidence="18">
    <location>
        <begin position="342"/>
        <end position="363"/>
    </location>
</feature>
<keyword evidence="12 18" id="KW-0520">NAD</keyword>
<dbReference type="SUPFAM" id="SSF52833">
    <property type="entry name" value="Thioredoxin-like"/>
    <property type="match status" value="1"/>
</dbReference>
<keyword evidence="13 18" id="KW-0472">Membrane</keyword>
<dbReference type="InterPro" id="IPR003834">
    <property type="entry name" value="Cyt_c_assmbl_TM_dom"/>
</dbReference>
<evidence type="ECO:0000256" key="4">
    <source>
        <dbReference type="ARBA" id="ARBA00022475"/>
    </source>
</evidence>
<dbReference type="Pfam" id="PF02683">
    <property type="entry name" value="DsbD_TM"/>
    <property type="match status" value="1"/>
</dbReference>
<dbReference type="Gene3D" id="3.40.30.10">
    <property type="entry name" value="Glutaredoxin"/>
    <property type="match status" value="1"/>
</dbReference>
<feature type="transmembrane region" description="Helical" evidence="18">
    <location>
        <begin position="263"/>
        <end position="285"/>
    </location>
</feature>
<dbReference type="InterPro" id="IPR017937">
    <property type="entry name" value="Thioredoxin_CS"/>
</dbReference>
<evidence type="ECO:0000313" key="21">
    <source>
        <dbReference type="Proteomes" id="UP000325755"/>
    </source>
</evidence>
<feature type="disulfide bond" description="Redox-active" evidence="18">
    <location>
        <begin position="202"/>
        <end position="324"/>
    </location>
</feature>
<keyword evidence="9 18" id="KW-0249">Electron transport</keyword>
<evidence type="ECO:0000256" key="15">
    <source>
        <dbReference type="ARBA" id="ARBA00023284"/>
    </source>
</evidence>
<dbReference type="InterPro" id="IPR036249">
    <property type="entry name" value="Thioredoxin-like_sf"/>
</dbReference>
<dbReference type="Proteomes" id="UP000325755">
    <property type="component" value="Chromosome"/>
</dbReference>
<name>A0A5Q0BNN7_9GAMM</name>
<keyword evidence="6 18" id="KW-0812">Transmembrane</keyword>
<feature type="disulfide bond" description="Redox-active" evidence="18">
    <location>
        <begin position="517"/>
        <end position="520"/>
    </location>
</feature>
<keyword evidence="3 18" id="KW-0813">Transport</keyword>
<comment type="similarity">
    <text evidence="2 18">Belongs to the thioredoxin family. DsbD subfamily.</text>
</comment>
<feature type="transmembrane region" description="Helical" evidence="18">
    <location>
        <begin position="403"/>
        <end position="424"/>
    </location>
</feature>
<dbReference type="NCBIfam" id="NF001419">
    <property type="entry name" value="PRK00293.1"/>
    <property type="match status" value="1"/>
</dbReference>
<evidence type="ECO:0000256" key="18">
    <source>
        <dbReference type="HAMAP-Rule" id="MF_00399"/>
    </source>
</evidence>
<dbReference type="PROSITE" id="PS51352">
    <property type="entry name" value="THIOREDOXIN_2"/>
    <property type="match status" value="1"/>
</dbReference>
<evidence type="ECO:0000256" key="7">
    <source>
        <dbReference type="ARBA" id="ARBA00022729"/>
    </source>
</evidence>
<reference evidence="20 21" key="1">
    <citation type="submission" date="2019-09" db="EMBL/GenBank/DDBJ databases">
        <title>Ecophysiology of the spiral-shaped methanotroph Methylospira mobilis as revealed by the complete genome sequence.</title>
        <authorList>
            <person name="Oshkin I.Y."/>
            <person name="Dedysh S.N."/>
            <person name="Miroshnikov K."/>
            <person name="Danilova O.V."/>
            <person name="Hakobyan A."/>
            <person name="Liesack W."/>
        </authorList>
    </citation>
    <scope>NUCLEOTIDE SEQUENCE [LARGE SCALE GENOMIC DNA]</scope>
    <source>
        <strain evidence="20 21">Shm1</strain>
    </source>
</reference>
<feature type="signal peptide" evidence="18">
    <location>
        <begin position="1"/>
        <end position="25"/>
    </location>
</feature>
<dbReference type="KEGG" id="mmob:F6R98_14690"/>
<dbReference type="FunCoup" id="A0A5Q0BNN7">
    <property type="interactions" value="112"/>
</dbReference>
<dbReference type="RefSeq" id="WP_153249697.1">
    <property type="nucleotide sequence ID" value="NZ_CP044205.1"/>
</dbReference>
<feature type="transmembrane region" description="Helical" evidence="18">
    <location>
        <begin position="306"/>
        <end position="336"/>
    </location>
</feature>
<dbReference type="PANTHER" id="PTHR32234">
    <property type="entry name" value="THIOL:DISULFIDE INTERCHANGE PROTEIN DSBD"/>
    <property type="match status" value="1"/>
</dbReference>
<feature type="transmembrane region" description="Helical" evidence="18">
    <location>
        <begin position="227"/>
        <end position="251"/>
    </location>
</feature>
<protein>
    <recommendedName>
        <fullName evidence="18">Thiol:disulfide interchange protein DsbD</fullName>
        <ecNumber evidence="18">1.8.1.8</ecNumber>
    </recommendedName>
    <alternativeName>
        <fullName evidence="18">Protein-disulfide reductase</fullName>
        <shortName evidence="18">Disulfide reductase</shortName>
    </alternativeName>
</protein>
<dbReference type="InParanoid" id="A0A5Q0BNN7"/>
<organism evidence="20 21">
    <name type="scientific">Candidatus Methylospira mobilis</name>
    <dbReference type="NCBI Taxonomy" id="1808979"/>
    <lineage>
        <taxon>Bacteria</taxon>
        <taxon>Pseudomonadati</taxon>
        <taxon>Pseudomonadota</taxon>
        <taxon>Gammaproteobacteria</taxon>
        <taxon>Methylococcales</taxon>
        <taxon>Methylococcaceae</taxon>
        <taxon>Candidatus Methylospira</taxon>
    </lineage>
</organism>
<dbReference type="InterPro" id="IPR028250">
    <property type="entry name" value="DsbDN"/>
</dbReference>
<feature type="transmembrane region" description="Helical" evidence="18">
    <location>
        <begin position="436"/>
        <end position="458"/>
    </location>
</feature>
<keyword evidence="21" id="KW-1185">Reference proteome</keyword>
<dbReference type="GO" id="GO:0047134">
    <property type="term" value="F:protein-disulfide reductase [NAD(P)H] activity"/>
    <property type="evidence" value="ECO:0007669"/>
    <property type="project" value="UniProtKB-UniRule"/>
</dbReference>
<dbReference type="InterPro" id="IPR036929">
    <property type="entry name" value="DsbDN_sf"/>
</dbReference>
<keyword evidence="8 18" id="KW-0201">Cytochrome c-type biogenesis</keyword>
<comment type="catalytic activity">
    <reaction evidence="17 18">
        <text>[protein]-dithiol + NADP(+) = [protein]-disulfide + NADPH + H(+)</text>
        <dbReference type="Rhea" id="RHEA:18753"/>
        <dbReference type="Rhea" id="RHEA-COMP:10593"/>
        <dbReference type="Rhea" id="RHEA-COMP:10594"/>
        <dbReference type="ChEBI" id="CHEBI:15378"/>
        <dbReference type="ChEBI" id="CHEBI:29950"/>
        <dbReference type="ChEBI" id="CHEBI:50058"/>
        <dbReference type="ChEBI" id="CHEBI:57783"/>
        <dbReference type="ChEBI" id="CHEBI:58349"/>
        <dbReference type="EC" id="1.8.1.8"/>
    </reaction>
</comment>
<evidence type="ECO:0000256" key="17">
    <source>
        <dbReference type="ARBA" id="ARBA00047804"/>
    </source>
</evidence>
<evidence type="ECO:0000256" key="9">
    <source>
        <dbReference type="ARBA" id="ARBA00022982"/>
    </source>
</evidence>
<keyword evidence="10 18" id="KW-1133">Transmembrane helix</keyword>
<keyword evidence="11 18" id="KW-0560">Oxidoreductase</keyword>
<dbReference type="Pfam" id="PF11412">
    <property type="entry name" value="DsbD_N"/>
    <property type="match status" value="1"/>
</dbReference>
<dbReference type="Pfam" id="PF13899">
    <property type="entry name" value="Thioredoxin_7"/>
    <property type="match status" value="1"/>
</dbReference>
<evidence type="ECO:0000259" key="19">
    <source>
        <dbReference type="PROSITE" id="PS51352"/>
    </source>
</evidence>
<evidence type="ECO:0000256" key="12">
    <source>
        <dbReference type="ARBA" id="ARBA00023027"/>
    </source>
</evidence>
<keyword evidence="5 18" id="KW-0997">Cell inner membrane</keyword>
<evidence type="ECO:0000256" key="13">
    <source>
        <dbReference type="ARBA" id="ARBA00023136"/>
    </source>
</evidence>